<organism evidence="2 3">
    <name type="scientific">Pholiota conissans</name>
    <dbReference type="NCBI Taxonomy" id="109636"/>
    <lineage>
        <taxon>Eukaryota</taxon>
        <taxon>Fungi</taxon>
        <taxon>Dikarya</taxon>
        <taxon>Basidiomycota</taxon>
        <taxon>Agaricomycotina</taxon>
        <taxon>Agaricomycetes</taxon>
        <taxon>Agaricomycetidae</taxon>
        <taxon>Agaricales</taxon>
        <taxon>Agaricineae</taxon>
        <taxon>Strophariaceae</taxon>
        <taxon>Pholiota</taxon>
    </lineage>
</organism>
<dbReference type="OrthoDB" id="3266461at2759"/>
<protein>
    <submittedName>
        <fullName evidence="2">Uncharacterized protein</fullName>
    </submittedName>
</protein>
<accession>A0A9P5YKU4</accession>
<feature type="region of interest" description="Disordered" evidence="1">
    <location>
        <begin position="1"/>
        <end position="94"/>
    </location>
</feature>
<dbReference type="AlphaFoldDB" id="A0A9P5YKU4"/>
<dbReference type="Proteomes" id="UP000807469">
    <property type="component" value="Unassembled WGS sequence"/>
</dbReference>
<feature type="compositionally biased region" description="Basic and acidic residues" evidence="1">
    <location>
        <begin position="79"/>
        <end position="94"/>
    </location>
</feature>
<reference evidence="2" key="1">
    <citation type="submission" date="2020-11" db="EMBL/GenBank/DDBJ databases">
        <authorList>
            <consortium name="DOE Joint Genome Institute"/>
            <person name="Ahrendt S."/>
            <person name="Riley R."/>
            <person name="Andreopoulos W."/>
            <person name="Labutti K."/>
            <person name="Pangilinan J."/>
            <person name="Ruiz-Duenas F.J."/>
            <person name="Barrasa J.M."/>
            <person name="Sanchez-Garcia M."/>
            <person name="Camarero S."/>
            <person name="Miyauchi S."/>
            <person name="Serrano A."/>
            <person name="Linde D."/>
            <person name="Babiker R."/>
            <person name="Drula E."/>
            <person name="Ayuso-Fernandez I."/>
            <person name="Pacheco R."/>
            <person name="Padilla G."/>
            <person name="Ferreira P."/>
            <person name="Barriuso J."/>
            <person name="Kellner H."/>
            <person name="Castanera R."/>
            <person name="Alfaro M."/>
            <person name="Ramirez L."/>
            <person name="Pisabarro A.G."/>
            <person name="Kuo A."/>
            <person name="Tritt A."/>
            <person name="Lipzen A."/>
            <person name="He G."/>
            <person name="Yan M."/>
            <person name="Ng V."/>
            <person name="Cullen D."/>
            <person name="Martin F."/>
            <person name="Rosso M.-N."/>
            <person name="Henrissat B."/>
            <person name="Hibbett D."/>
            <person name="Martinez A.T."/>
            <person name="Grigoriev I.V."/>
        </authorList>
    </citation>
    <scope>NUCLEOTIDE SEQUENCE</scope>
    <source>
        <strain evidence="2">CIRM-BRFM 674</strain>
    </source>
</reference>
<evidence type="ECO:0000313" key="2">
    <source>
        <dbReference type="EMBL" id="KAF9471692.1"/>
    </source>
</evidence>
<evidence type="ECO:0000313" key="3">
    <source>
        <dbReference type="Proteomes" id="UP000807469"/>
    </source>
</evidence>
<name>A0A9P5YKU4_9AGAR</name>
<feature type="compositionally biased region" description="Basic residues" evidence="1">
    <location>
        <begin position="66"/>
        <end position="78"/>
    </location>
</feature>
<keyword evidence="3" id="KW-1185">Reference proteome</keyword>
<dbReference type="EMBL" id="MU155639">
    <property type="protein sequence ID" value="KAF9471692.1"/>
    <property type="molecule type" value="Genomic_DNA"/>
</dbReference>
<comment type="caution">
    <text evidence="2">The sequence shown here is derived from an EMBL/GenBank/DDBJ whole genome shotgun (WGS) entry which is preliminary data.</text>
</comment>
<dbReference type="Gene3D" id="3.60.130.30">
    <property type="match status" value="1"/>
</dbReference>
<sequence length="474" mass="52922">MVENGTSELLLAPPTAPSVTRDLNPPHRASFAVPVLAPKPRNPPPKPRPSGSKPPQANRSGSQQTRRGKNSSRKRGGQGRRDTAHQKAEVTDQSRLRDSWLSRCQAFFTTDYSILTKGCVSSTGWHGRMPARRARAEIVKAYHSGAIFEELSHFFPIYHSRDRPSILLGSDLRILLYQTAVVDWLEAEGPALYDACQKLVALSLANPKVQKSYSAGERGQHLACIIGHYRQYSKAPTLTLWHKQNQRRVDDFLKTPIVVRLNNFVSSVVKLMFPGVAERFLRSAEWHEAQHGIKPLFGLFWNLCYNGMFAGQTRIHCSPHADSKNIVGVCVLVIYQIPNKRFNHSRRSWLVLWDAGVAIQMPPWTMVAFPSSLLYHFNIDISEFTFVTTEGNARPTPGNSVPIQEGDGDGRGSIVYFNQASMYQSSETGCSTLKEAEKKGIPCKANFPASVEEALLQFGKYFSIDKAAALNEEN</sequence>
<gene>
    <name evidence="2" type="ORF">BDN70DRAFT_819685</name>
</gene>
<proteinExistence type="predicted"/>
<evidence type="ECO:0000256" key="1">
    <source>
        <dbReference type="SAM" id="MobiDB-lite"/>
    </source>
</evidence>